<accession>A0A5C0SB36</accession>
<dbReference type="AlphaFoldDB" id="A0A5C0SB36"/>
<dbReference type="EMBL" id="CP042243">
    <property type="protein sequence ID" value="QEK11102.1"/>
    <property type="molecule type" value="Genomic_DNA"/>
</dbReference>
<evidence type="ECO:0000313" key="5">
    <source>
        <dbReference type="Proteomes" id="UP000324646"/>
    </source>
</evidence>
<evidence type="ECO:0000313" key="4">
    <source>
        <dbReference type="EMBL" id="QEK11102.1"/>
    </source>
</evidence>
<proteinExistence type="inferred from homology"/>
<dbReference type="OrthoDB" id="9788468at2"/>
<dbReference type="Pfam" id="PF13669">
    <property type="entry name" value="Glyoxalase_4"/>
    <property type="match status" value="1"/>
</dbReference>
<dbReference type="PANTHER" id="PTHR43048">
    <property type="entry name" value="METHYLMALONYL-COA EPIMERASE"/>
    <property type="match status" value="1"/>
</dbReference>
<dbReference type="GO" id="GO:0046872">
    <property type="term" value="F:metal ion binding"/>
    <property type="evidence" value="ECO:0007669"/>
    <property type="project" value="UniProtKB-KW"/>
</dbReference>
<dbReference type="PROSITE" id="PS51819">
    <property type="entry name" value="VOC"/>
    <property type="match status" value="1"/>
</dbReference>
<protein>
    <submittedName>
        <fullName evidence="4">Methylmalonyl-CoA epimerase</fullName>
        <ecNumber evidence="4">5.1.99.1</ecNumber>
    </submittedName>
</protein>
<dbReference type="KEGG" id="crs:FQB35_01265"/>
<dbReference type="EC" id="5.1.99.1" evidence="4"/>
<reference evidence="4 5" key="1">
    <citation type="submission" date="2019-07" db="EMBL/GenBank/DDBJ databases">
        <title>Complete genome of Crassaminicella thermophila SY095.</title>
        <authorList>
            <person name="Li X."/>
        </authorList>
    </citation>
    <scope>NUCLEOTIDE SEQUENCE [LARGE SCALE GENOMIC DNA]</scope>
    <source>
        <strain evidence="4 5">SY095</strain>
    </source>
</reference>
<dbReference type="InterPro" id="IPR017515">
    <property type="entry name" value="MeMalonyl-CoA_epimerase"/>
</dbReference>
<dbReference type="GO" id="GO:0004493">
    <property type="term" value="F:methylmalonyl-CoA epimerase activity"/>
    <property type="evidence" value="ECO:0007669"/>
    <property type="project" value="UniProtKB-EC"/>
</dbReference>
<keyword evidence="4" id="KW-0413">Isomerase</keyword>
<dbReference type="PANTHER" id="PTHR43048:SF3">
    <property type="entry name" value="METHYLMALONYL-COA EPIMERASE, MITOCHONDRIAL"/>
    <property type="match status" value="1"/>
</dbReference>
<gene>
    <name evidence="4" type="primary">mce</name>
    <name evidence="4" type="ORF">FQB35_01265</name>
</gene>
<dbReference type="CDD" id="cd07249">
    <property type="entry name" value="MMCE"/>
    <property type="match status" value="1"/>
</dbReference>
<organism evidence="4 5">
    <name type="scientific">Crassaminicella thermophila</name>
    <dbReference type="NCBI Taxonomy" id="2599308"/>
    <lineage>
        <taxon>Bacteria</taxon>
        <taxon>Bacillati</taxon>
        <taxon>Bacillota</taxon>
        <taxon>Clostridia</taxon>
        <taxon>Eubacteriales</taxon>
        <taxon>Clostridiaceae</taxon>
        <taxon>Crassaminicella</taxon>
    </lineage>
</organism>
<dbReference type="InterPro" id="IPR029068">
    <property type="entry name" value="Glyas_Bleomycin-R_OHBP_Dase"/>
</dbReference>
<evidence type="ECO:0000259" key="3">
    <source>
        <dbReference type="PROSITE" id="PS51819"/>
    </source>
</evidence>
<feature type="domain" description="VOC" evidence="3">
    <location>
        <begin position="5"/>
        <end position="133"/>
    </location>
</feature>
<evidence type="ECO:0000256" key="2">
    <source>
        <dbReference type="ARBA" id="ARBA00022723"/>
    </source>
</evidence>
<comment type="similarity">
    <text evidence="1">Belongs to the methylmalonyl-CoA epimerase family.</text>
</comment>
<dbReference type="InterPro" id="IPR037523">
    <property type="entry name" value="VOC_core"/>
</dbReference>
<keyword evidence="5" id="KW-1185">Reference proteome</keyword>
<dbReference type="InterPro" id="IPR051785">
    <property type="entry name" value="MMCE/EMCE_epimerase"/>
</dbReference>
<dbReference type="RefSeq" id="WP_148808177.1">
    <property type="nucleotide sequence ID" value="NZ_CP042243.1"/>
</dbReference>
<keyword evidence="2" id="KW-0479">Metal-binding</keyword>
<dbReference type="SUPFAM" id="SSF54593">
    <property type="entry name" value="Glyoxalase/Bleomycin resistance protein/Dihydroxybiphenyl dioxygenase"/>
    <property type="match status" value="1"/>
</dbReference>
<dbReference type="Proteomes" id="UP000324646">
    <property type="component" value="Chromosome"/>
</dbReference>
<dbReference type="GO" id="GO:0046491">
    <property type="term" value="P:L-methylmalonyl-CoA metabolic process"/>
    <property type="evidence" value="ECO:0007669"/>
    <property type="project" value="TreeGrafter"/>
</dbReference>
<name>A0A5C0SB36_CRATE</name>
<dbReference type="Gene3D" id="3.10.180.10">
    <property type="entry name" value="2,3-Dihydroxybiphenyl 1,2-Dioxygenase, domain 1"/>
    <property type="match status" value="1"/>
</dbReference>
<dbReference type="NCBIfam" id="TIGR03081">
    <property type="entry name" value="metmalonyl_epim"/>
    <property type="match status" value="1"/>
</dbReference>
<evidence type="ECO:0000256" key="1">
    <source>
        <dbReference type="ARBA" id="ARBA00009308"/>
    </source>
</evidence>
<sequence length="134" mass="14869">MKVLKVDHIGVAVKNLDETLKFYQDILGLELQGTEVVEEQKVKVAFLPVGDTEVELLESTDPDGPIAKFIEKKGEGIQHIAFRVPNIEEAIQELKEKGVRMIDEKPRYGAGGAKIAFCHPKSTNGVLVELSERE</sequence>